<comment type="caution">
    <text evidence="1">The sequence shown here is derived from an EMBL/GenBank/DDBJ whole genome shotgun (WGS) entry which is preliminary data.</text>
</comment>
<dbReference type="AlphaFoldDB" id="X1SIT8"/>
<sequence length="69" mass="7616">MSSLTWARFIHQNGESVSFHPVGGASPMIQDVYRMYGGMDFLLGYSFTPYDSAIYGTGNQIGKNLTFAL</sequence>
<proteinExistence type="predicted"/>
<dbReference type="EMBL" id="BARW01020546">
    <property type="protein sequence ID" value="GAI92878.1"/>
    <property type="molecule type" value="Genomic_DNA"/>
</dbReference>
<protein>
    <submittedName>
        <fullName evidence="1">Uncharacterized protein</fullName>
    </submittedName>
</protein>
<reference evidence="1" key="1">
    <citation type="journal article" date="2014" name="Front. Microbiol.">
        <title>High frequency of phylogenetically diverse reductive dehalogenase-homologous genes in deep subseafloor sedimentary metagenomes.</title>
        <authorList>
            <person name="Kawai M."/>
            <person name="Futagami T."/>
            <person name="Toyoda A."/>
            <person name="Takaki Y."/>
            <person name="Nishi S."/>
            <person name="Hori S."/>
            <person name="Arai W."/>
            <person name="Tsubouchi T."/>
            <person name="Morono Y."/>
            <person name="Uchiyama I."/>
            <person name="Ito T."/>
            <person name="Fujiyama A."/>
            <person name="Inagaki F."/>
            <person name="Takami H."/>
        </authorList>
    </citation>
    <scope>NUCLEOTIDE SEQUENCE</scope>
    <source>
        <strain evidence="1">Expedition CK06-06</strain>
    </source>
</reference>
<name>X1SIT8_9ZZZZ</name>
<accession>X1SIT8</accession>
<gene>
    <name evidence="1" type="ORF">S12H4_34689</name>
</gene>
<evidence type="ECO:0000313" key="1">
    <source>
        <dbReference type="EMBL" id="GAI92878.1"/>
    </source>
</evidence>
<organism evidence="1">
    <name type="scientific">marine sediment metagenome</name>
    <dbReference type="NCBI Taxonomy" id="412755"/>
    <lineage>
        <taxon>unclassified sequences</taxon>
        <taxon>metagenomes</taxon>
        <taxon>ecological metagenomes</taxon>
    </lineage>
</organism>